<gene>
    <name evidence="1" type="ORF">YH65_07050</name>
</gene>
<reference evidence="2" key="2">
    <citation type="journal article" date="2017" name="Stand. Genomic Sci.">
        <title>Complete genome sequence of the sulfur-oxidizing chemolithoautotrophic Sulfurovum lithotrophicum 42BKTT.</title>
        <authorList>
            <person name="Jeon W."/>
            <person name="Priscilla L."/>
            <person name="Park G."/>
            <person name="Lee H."/>
            <person name="Lee N."/>
            <person name="Lee D."/>
            <person name="Kwon H."/>
            <person name="Ahn I."/>
            <person name="Lee C."/>
            <person name="Lee H."/>
            <person name="Ahn J."/>
        </authorList>
    </citation>
    <scope>NUCLEOTIDE SEQUENCE [LARGE SCALE GENOMIC DNA]</scope>
    <source>
        <strain evidence="2">ATCC BAA-797 / 42BKT</strain>
    </source>
</reference>
<accession>A0A7U4RQY4</accession>
<protein>
    <submittedName>
        <fullName evidence="1">Uncharacterized protein</fullName>
    </submittedName>
</protein>
<name>A0A7U4RQY4_9BACT</name>
<dbReference type="OrthoDB" id="9796281at2"/>
<evidence type="ECO:0000313" key="1">
    <source>
        <dbReference type="EMBL" id="AKF25176.1"/>
    </source>
</evidence>
<evidence type="ECO:0000313" key="2">
    <source>
        <dbReference type="Proteomes" id="UP000034444"/>
    </source>
</evidence>
<dbReference type="AlphaFoldDB" id="A0A7U4RQY4"/>
<keyword evidence="2" id="KW-1185">Reference proteome</keyword>
<organism evidence="1 2">
    <name type="scientific">Sulfurovum lithotrophicum</name>
    <dbReference type="NCBI Taxonomy" id="206403"/>
    <lineage>
        <taxon>Bacteria</taxon>
        <taxon>Pseudomonadati</taxon>
        <taxon>Campylobacterota</taxon>
        <taxon>Epsilonproteobacteria</taxon>
        <taxon>Campylobacterales</taxon>
        <taxon>Sulfurovaceae</taxon>
        <taxon>Sulfurovum</taxon>
    </lineage>
</organism>
<dbReference type="KEGG" id="slh:YH65_07050"/>
<reference evidence="1 2" key="1">
    <citation type="submission" date="2015-04" db="EMBL/GenBank/DDBJ databases">
        <title>Complete genome sequence of Sulfurovum lithotrophicum ATCC BAA-797T.</title>
        <authorList>
            <person name="Ahn J."/>
            <person name="Park G."/>
            <person name="Jeon W."/>
            <person name="Jang Y."/>
            <person name="Jang M."/>
            <person name="Lee H."/>
            <person name="Lee H."/>
        </authorList>
    </citation>
    <scope>NUCLEOTIDE SEQUENCE [LARGE SCALE GENOMIC DNA]</scope>
    <source>
        <strain evidence="2">ATCC BAA-797 / 42BKT</strain>
    </source>
</reference>
<proteinExistence type="predicted"/>
<sequence>MGSDPFSGTAPLPHRHITETITALGGTKLKDANAMALRLAGLFPDEHMLKFNLHGIKLEFFAASSPLQKEIVKTASVQPYKNSKLHILDLQSIAKLKLIAIVSFKVLLKVLNHKLLIYNNF</sequence>
<dbReference type="Proteomes" id="UP000034444">
    <property type="component" value="Chromosome"/>
</dbReference>
<dbReference type="EMBL" id="CP011308">
    <property type="protein sequence ID" value="AKF25176.1"/>
    <property type="molecule type" value="Genomic_DNA"/>
</dbReference>